<sequence length="205" mass="22686">MAVLAFVLVLLVVAGGALVIARRRRRGVREYQELLRQGFAWRQVPPNDRLWRQVSVLRQFAGAGGLRDQFHMAGEHRGLQFEAVQYRRPPGDTGVAVFVPRPVPGPMLQLARTDQRSGQAVPTGHAEFDRDFAVTSSDAEFPRAALCAELIDELLRDERTRGCVVEFSPEHLVVFAAEAATAGTVLPMLDLLVDVHGRVPWEALA</sequence>
<dbReference type="Proteomes" id="UP001597018">
    <property type="component" value="Unassembled WGS sequence"/>
</dbReference>
<accession>A0ABW3FJT0</accession>
<keyword evidence="2" id="KW-1185">Reference proteome</keyword>
<reference evidence="2" key="1">
    <citation type="journal article" date="2019" name="Int. J. Syst. Evol. Microbiol.">
        <title>The Global Catalogue of Microorganisms (GCM) 10K type strain sequencing project: providing services to taxonomists for standard genome sequencing and annotation.</title>
        <authorList>
            <consortium name="The Broad Institute Genomics Platform"/>
            <consortium name="The Broad Institute Genome Sequencing Center for Infectious Disease"/>
            <person name="Wu L."/>
            <person name="Ma J."/>
        </authorList>
    </citation>
    <scope>NUCLEOTIDE SEQUENCE [LARGE SCALE GENOMIC DNA]</scope>
    <source>
        <strain evidence="2">CCUG 56401</strain>
    </source>
</reference>
<comment type="caution">
    <text evidence="1">The sequence shown here is derived from an EMBL/GenBank/DDBJ whole genome shotgun (WGS) entry which is preliminary data.</text>
</comment>
<organism evidence="1 2">
    <name type="scientific">Saccharopolyspora rosea</name>
    <dbReference type="NCBI Taxonomy" id="524884"/>
    <lineage>
        <taxon>Bacteria</taxon>
        <taxon>Bacillati</taxon>
        <taxon>Actinomycetota</taxon>
        <taxon>Actinomycetes</taxon>
        <taxon>Pseudonocardiales</taxon>
        <taxon>Pseudonocardiaceae</taxon>
        <taxon>Saccharopolyspora</taxon>
    </lineage>
</organism>
<evidence type="ECO:0008006" key="3">
    <source>
        <dbReference type="Google" id="ProtNLM"/>
    </source>
</evidence>
<dbReference type="EMBL" id="JBHTIW010000001">
    <property type="protein sequence ID" value="MFD0918229.1"/>
    <property type="molecule type" value="Genomic_DNA"/>
</dbReference>
<evidence type="ECO:0000313" key="1">
    <source>
        <dbReference type="EMBL" id="MFD0918229.1"/>
    </source>
</evidence>
<dbReference type="RefSeq" id="WP_263250140.1">
    <property type="nucleotide sequence ID" value="NZ_BAABLT010000034.1"/>
</dbReference>
<gene>
    <name evidence="1" type="ORF">ACFQ16_00590</name>
</gene>
<evidence type="ECO:0000313" key="2">
    <source>
        <dbReference type="Proteomes" id="UP001597018"/>
    </source>
</evidence>
<proteinExistence type="predicted"/>
<protein>
    <recommendedName>
        <fullName evidence="3">Secreted protein</fullName>
    </recommendedName>
</protein>
<name>A0ABW3FJT0_9PSEU</name>